<proteinExistence type="predicted"/>
<dbReference type="Proteomes" id="UP001283366">
    <property type="component" value="Unassembled WGS sequence"/>
</dbReference>
<keyword evidence="5" id="KW-1185">Reference proteome</keyword>
<evidence type="ECO:0008006" key="6">
    <source>
        <dbReference type="Google" id="ProtNLM"/>
    </source>
</evidence>
<keyword evidence="1" id="KW-0732">Signal</keyword>
<reference evidence="2 5" key="2">
    <citation type="submission" date="2023-11" db="EMBL/GenBank/DDBJ databases">
        <title>Plant-associative lifestyle of Vibrio porteresiae and its evolutionary dynamics.</title>
        <authorList>
            <person name="Rameshkumar N."/>
            <person name="Kirti K."/>
        </authorList>
    </citation>
    <scope>NUCLEOTIDE SEQUENCE [LARGE SCALE GENOMIC DNA]</scope>
    <source>
        <strain evidence="2 5">MSSRF38</strain>
    </source>
</reference>
<protein>
    <recommendedName>
        <fullName evidence="6">Outer membrane protein beta-barrel domain-containing protein</fullName>
    </recommendedName>
</protein>
<dbReference type="Proteomes" id="UP000196125">
    <property type="component" value="Unassembled WGS sequence"/>
</dbReference>
<organism evidence="3 4">
    <name type="scientific">Vibrio mangrovi</name>
    <dbReference type="NCBI Taxonomy" id="474394"/>
    <lineage>
        <taxon>Bacteria</taxon>
        <taxon>Pseudomonadati</taxon>
        <taxon>Pseudomonadota</taxon>
        <taxon>Gammaproteobacteria</taxon>
        <taxon>Vibrionales</taxon>
        <taxon>Vibrionaceae</taxon>
        <taxon>Vibrio</taxon>
    </lineage>
</organism>
<sequence length="174" mass="18994">MLKQALSLTITGLAFIFAPLAQAANFNYNYLEVRVGGGPESVGSELSMNVTDNFHVLGHIDTQMEDDWDIAGGIGFNGPLTQFADAFGAILLHQIKRTDDQGGDSDTLVELNIGGRLWIGEQLEVYGKLGKLDDHSVIGFGARFHSSDQLSLNMGFENNGIWGPRTILGVRYEY</sequence>
<dbReference type="OrthoDB" id="5814217at2"/>
<gene>
    <name evidence="2" type="ORF">SBX37_17095</name>
    <name evidence="3" type="ORF">VIM7927_02134</name>
</gene>
<dbReference type="RefSeq" id="WP_087480914.1">
    <property type="nucleotide sequence ID" value="NZ_AP024884.1"/>
</dbReference>
<evidence type="ECO:0000313" key="2">
    <source>
        <dbReference type="EMBL" id="MDW6004575.1"/>
    </source>
</evidence>
<dbReference type="EMBL" id="JAWRCO010000002">
    <property type="protein sequence ID" value="MDW6004575.1"/>
    <property type="molecule type" value="Genomic_DNA"/>
</dbReference>
<evidence type="ECO:0000256" key="1">
    <source>
        <dbReference type="SAM" id="SignalP"/>
    </source>
</evidence>
<dbReference type="AlphaFoldDB" id="A0A1Y6IXU7"/>
<dbReference type="EMBL" id="FXXI01000003">
    <property type="protein sequence ID" value="SMS00863.1"/>
    <property type="molecule type" value="Genomic_DNA"/>
</dbReference>
<accession>A0A1Y6IXU7</accession>
<evidence type="ECO:0000313" key="4">
    <source>
        <dbReference type="Proteomes" id="UP000196125"/>
    </source>
</evidence>
<name>A0A1Y6IXU7_9VIBR</name>
<reference evidence="3 4" key="1">
    <citation type="submission" date="2017-05" db="EMBL/GenBank/DDBJ databases">
        <authorList>
            <person name="Song R."/>
            <person name="Chenine A.L."/>
            <person name="Ruprecht R.M."/>
        </authorList>
    </citation>
    <scope>NUCLEOTIDE SEQUENCE [LARGE SCALE GENOMIC DNA]</scope>
    <source>
        <strain evidence="3 4">CECT 7927</strain>
    </source>
</reference>
<evidence type="ECO:0000313" key="5">
    <source>
        <dbReference type="Proteomes" id="UP001283366"/>
    </source>
</evidence>
<evidence type="ECO:0000313" key="3">
    <source>
        <dbReference type="EMBL" id="SMS00863.1"/>
    </source>
</evidence>
<feature type="chain" id="PRO_5012147709" description="Outer membrane protein beta-barrel domain-containing protein" evidence="1">
    <location>
        <begin position="24"/>
        <end position="174"/>
    </location>
</feature>
<feature type="signal peptide" evidence="1">
    <location>
        <begin position="1"/>
        <end position="23"/>
    </location>
</feature>